<dbReference type="InterPro" id="IPR017734">
    <property type="entry name" value="T6SS_SciN"/>
</dbReference>
<evidence type="ECO:0000313" key="1">
    <source>
        <dbReference type="EMBL" id="AWI74644.1"/>
    </source>
</evidence>
<evidence type="ECO:0000313" key="2">
    <source>
        <dbReference type="Proteomes" id="UP000244930"/>
    </source>
</evidence>
<dbReference type="NCBIfam" id="TIGR03352">
    <property type="entry name" value="VI_chp_3"/>
    <property type="match status" value="1"/>
</dbReference>
<accession>A0A2U8GMA6</accession>
<keyword evidence="1" id="KW-0449">Lipoprotein</keyword>
<sequence>MDFMKDHRFRSSRRWALPQRSSLSRPSRWVLASVFVLSGCSGAAAIQLAGAAVSGAVNGVLETSGLRVGRDRESAATVPVSIEAAPALNASAAGEPLSVVLRIYQLKSEHGFARLTYEQAQQDDMGAEVLATELESVRELIILPGRHYALTLEMRPDTRHIGIVALFHSPAHGRWKLAIERGRAPTDQIALMLGVCAMATTPDADTTKSEAAATVVADIRCKHS</sequence>
<protein>
    <submittedName>
        <fullName evidence="1">Type VI secretion system-associated lipoprotein</fullName>
    </submittedName>
</protein>
<dbReference type="Proteomes" id="UP000244930">
    <property type="component" value="Chromosome"/>
</dbReference>
<organism evidence="1 2">
    <name type="scientific">Parazoarcus communis</name>
    <dbReference type="NCBI Taxonomy" id="41977"/>
    <lineage>
        <taxon>Bacteria</taxon>
        <taxon>Pseudomonadati</taxon>
        <taxon>Pseudomonadota</taxon>
        <taxon>Betaproteobacteria</taxon>
        <taxon>Rhodocyclales</taxon>
        <taxon>Zoogloeaceae</taxon>
        <taxon>Parazoarcus</taxon>
    </lineage>
</organism>
<dbReference type="AlphaFoldDB" id="A0A2U8GMA6"/>
<dbReference type="PANTHER" id="PTHR37625:SF4">
    <property type="entry name" value="OUTER MEMBRANE LIPOPROTEIN"/>
    <property type="match status" value="1"/>
</dbReference>
<gene>
    <name evidence="1" type="ORF">CEW83_04965</name>
</gene>
<proteinExistence type="predicted"/>
<name>A0A2U8GMA6_9RHOO</name>
<dbReference type="PANTHER" id="PTHR37625">
    <property type="entry name" value="OUTER MEMBRANE LIPOPROTEIN-RELATED"/>
    <property type="match status" value="1"/>
</dbReference>
<dbReference type="EMBL" id="CP022187">
    <property type="protein sequence ID" value="AWI74644.1"/>
    <property type="molecule type" value="Genomic_DNA"/>
</dbReference>
<keyword evidence="2" id="KW-1185">Reference proteome</keyword>
<reference evidence="1 2" key="1">
    <citation type="submission" date="2017-06" db="EMBL/GenBank/DDBJ databases">
        <title>Azoarcus.</title>
        <authorList>
            <person name="Woo J.-H."/>
            <person name="Kim H.-S."/>
        </authorList>
    </citation>
    <scope>NUCLEOTIDE SEQUENCE [LARGE SCALE GENOMIC DNA]</scope>
    <source>
        <strain evidence="1 2">TSPY31</strain>
    </source>
</reference>
<dbReference type="Gene3D" id="2.60.40.4150">
    <property type="entry name" value="Type VI secretion system, lipoprotein SciN"/>
    <property type="match status" value="1"/>
</dbReference>
<dbReference type="InterPro" id="IPR038706">
    <property type="entry name" value="Type_VI_SciN-like_sf"/>
</dbReference>
<dbReference type="Pfam" id="PF12790">
    <property type="entry name" value="T6SS-SciN"/>
    <property type="match status" value="1"/>
</dbReference>
<dbReference type="KEGG" id="acom:CEW83_04965"/>